<feature type="transmembrane region" description="Helical" evidence="2">
    <location>
        <begin position="39"/>
        <end position="59"/>
    </location>
</feature>
<proteinExistence type="predicted"/>
<dbReference type="STRING" id="488533.SAMN04487960_106145"/>
<accession>A0A1H2Z0U7</accession>
<dbReference type="Pfam" id="PF05987">
    <property type="entry name" value="DUF898"/>
    <property type="match status" value="2"/>
</dbReference>
<evidence type="ECO:0008006" key="5">
    <source>
        <dbReference type="Google" id="ProtNLM"/>
    </source>
</evidence>
<evidence type="ECO:0000256" key="1">
    <source>
        <dbReference type="SAM" id="MobiDB-lite"/>
    </source>
</evidence>
<dbReference type="Proteomes" id="UP000199675">
    <property type="component" value="Unassembled WGS sequence"/>
</dbReference>
<dbReference type="OrthoDB" id="9765721at2"/>
<feature type="transmembrane region" description="Helical" evidence="2">
    <location>
        <begin position="421"/>
        <end position="443"/>
    </location>
</feature>
<feature type="transmembrane region" description="Helical" evidence="2">
    <location>
        <begin position="295"/>
        <end position="314"/>
    </location>
</feature>
<feature type="transmembrane region" description="Helical" evidence="2">
    <location>
        <begin position="117"/>
        <end position="138"/>
    </location>
</feature>
<dbReference type="RefSeq" id="WP_091813677.1">
    <property type="nucleotide sequence ID" value="NZ_FNNE01000006.1"/>
</dbReference>
<keyword evidence="2" id="KW-1133">Transmembrane helix</keyword>
<evidence type="ECO:0000313" key="3">
    <source>
        <dbReference type="EMBL" id="SDX10961.1"/>
    </source>
</evidence>
<name>A0A1H2Z0U7_9GAMM</name>
<feature type="transmembrane region" description="Helical" evidence="2">
    <location>
        <begin position="345"/>
        <end position="363"/>
    </location>
</feature>
<reference evidence="3 4" key="1">
    <citation type="submission" date="2016-10" db="EMBL/GenBank/DDBJ databases">
        <authorList>
            <person name="de Groot N.N."/>
        </authorList>
    </citation>
    <scope>NUCLEOTIDE SEQUENCE [LARGE SCALE GENOMIC DNA]</scope>
    <source>
        <strain evidence="3 4">CGMCC 1.7059</strain>
    </source>
</reference>
<sequence length="491" mass="54722">MTTDSPQPDSQAAATSTYVPEHFPRNEPVKFSGQAGEFFGIWFVNNILTWMTLGIYSAWAKVRTLQYFYGNTEVAGGSFSFTASPLKILRSRLIAFALLVVFVIADNSPADWALYTYLGFVAVYLALAPVLTVLVMSFQLRYSAWRGISFRFNKDYRGAYRVYLPPFMVLLLLFGSLMLPAYSEEIEQYMGWEGAQTEQVDEAPQAELAEPAPVATNDTPAEVDGKSATLATGKPSLTVAATEPAAEAEEPTKFKGQSSPGKSSSNREPDLEVVLGEGGAERKSLEDELDNVNPYLVLPSLILMLVFLGLLPYFDFISQRFLARNVRFGTAEVSYTGVAKDYYVIYWRWLLATALLVTLWVWAVATDTVMLMLAPLIILTVLYMPLSRAYLKSRRYNLLFGKCSIDQGKFHIKADVPFLRLAYVLITNTLMVTITFGLMTAWAKVRTARVILENMSLDVNAPLNQFLAAQDKEQSAFAEEVADVFDIDVAF</sequence>
<dbReference type="InterPro" id="IPR010295">
    <property type="entry name" value="DUF898"/>
</dbReference>
<dbReference type="AlphaFoldDB" id="A0A1H2Z0U7"/>
<keyword evidence="2" id="KW-0812">Transmembrane</keyword>
<evidence type="ECO:0000313" key="4">
    <source>
        <dbReference type="Proteomes" id="UP000199675"/>
    </source>
</evidence>
<dbReference type="EMBL" id="FNNE01000006">
    <property type="protein sequence ID" value="SDX10961.1"/>
    <property type="molecule type" value="Genomic_DNA"/>
</dbReference>
<gene>
    <name evidence="3" type="ORF">SAMN04487960_106145</name>
</gene>
<feature type="region of interest" description="Disordered" evidence="1">
    <location>
        <begin position="241"/>
        <end position="270"/>
    </location>
</feature>
<protein>
    <recommendedName>
        <fullName evidence="5">DUF898 domain-containing protein</fullName>
    </recommendedName>
</protein>
<feature type="transmembrane region" description="Helical" evidence="2">
    <location>
        <begin position="369"/>
        <end position="386"/>
    </location>
</feature>
<keyword evidence="2" id="KW-0472">Membrane</keyword>
<feature type="transmembrane region" description="Helical" evidence="2">
    <location>
        <begin position="88"/>
        <end position="105"/>
    </location>
</feature>
<keyword evidence="4" id="KW-1185">Reference proteome</keyword>
<evidence type="ECO:0000256" key="2">
    <source>
        <dbReference type="SAM" id="Phobius"/>
    </source>
</evidence>
<feature type="compositionally biased region" description="Polar residues" evidence="1">
    <location>
        <begin position="255"/>
        <end position="264"/>
    </location>
</feature>
<organism evidence="3 4">
    <name type="scientific">Marinobacter mobilis</name>
    <dbReference type="NCBI Taxonomy" id="488533"/>
    <lineage>
        <taxon>Bacteria</taxon>
        <taxon>Pseudomonadati</taxon>
        <taxon>Pseudomonadota</taxon>
        <taxon>Gammaproteobacteria</taxon>
        <taxon>Pseudomonadales</taxon>
        <taxon>Marinobacteraceae</taxon>
        <taxon>Marinobacter</taxon>
    </lineage>
</organism>
<feature type="transmembrane region" description="Helical" evidence="2">
    <location>
        <begin position="159"/>
        <end position="182"/>
    </location>
</feature>